<keyword evidence="1" id="KW-0812">Transmembrane</keyword>
<evidence type="ECO:0000256" key="1">
    <source>
        <dbReference type="SAM" id="Phobius"/>
    </source>
</evidence>
<gene>
    <name evidence="2" type="ORF">ABC974_07060</name>
</gene>
<keyword evidence="1" id="KW-1133">Transmembrane helix</keyword>
<sequence length="118" mass="13222">MQRSDMFKALFWCALTGALVMALLPHPPHLPIDRFGDKFEHSLAFSVMTLLGVLAYPAMPLFRLGERLSFLGAIIEVMQSIPSLHRDCDIRDWFADTIAVVVMLGIVGLVRQRRAVPS</sequence>
<dbReference type="Proteomes" id="UP001419910">
    <property type="component" value="Unassembled WGS sequence"/>
</dbReference>
<reference evidence="2 3" key="1">
    <citation type="submission" date="2024-05" db="EMBL/GenBank/DDBJ databases">
        <authorList>
            <person name="Liu Q."/>
            <person name="Xin Y.-H."/>
        </authorList>
    </citation>
    <scope>NUCLEOTIDE SEQUENCE [LARGE SCALE GENOMIC DNA]</scope>
    <source>
        <strain evidence="2 3">CGMCC 1.10181</strain>
    </source>
</reference>
<evidence type="ECO:0000313" key="2">
    <source>
        <dbReference type="EMBL" id="MEN2789376.1"/>
    </source>
</evidence>
<evidence type="ECO:0000313" key="3">
    <source>
        <dbReference type="Proteomes" id="UP001419910"/>
    </source>
</evidence>
<comment type="caution">
    <text evidence="2">The sequence shown here is derived from an EMBL/GenBank/DDBJ whole genome shotgun (WGS) entry which is preliminary data.</text>
</comment>
<feature type="transmembrane region" description="Helical" evidence="1">
    <location>
        <begin position="41"/>
        <end position="62"/>
    </location>
</feature>
<organism evidence="2 3">
    <name type="scientific">Sphingomonas oligophenolica</name>
    <dbReference type="NCBI Taxonomy" id="301154"/>
    <lineage>
        <taxon>Bacteria</taxon>
        <taxon>Pseudomonadati</taxon>
        <taxon>Pseudomonadota</taxon>
        <taxon>Alphaproteobacteria</taxon>
        <taxon>Sphingomonadales</taxon>
        <taxon>Sphingomonadaceae</taxon>
        <taxon>Sphingomonas</taxon>
    </lineage>
</organism>
<dbReference type="EMBL" id="JBDIME010000004">
    <property type="protein sequence ID" value="MEN2789376.1"/>
    <property type="molecule type" value="Genomic_DNA"/>
</dbReference>
<proteinExistence type="predicted"/>
<evidence type="ECO:0008006" key="4">
    <source>
        <dbReference type="Google" id="ProtNLM"/>
    </source>
</evidence>
<dbReference type="RefSeq" id="WP_343887323.1">
    <property type="nucleotide sequence ID" value="NZ_BAAAEH010000002.1"/>
</dbReference>
<protein>
    <recommendedName>
        <fullName evidence="4">VanZ family protein</fullName>
    </recommendedName>
</protein>
<accession>A0ABU9Y0N2</accession>
<keyword evidence="3" id="KW-1185">Reference proteome</keyword>
<keyword evidence="1" id="KW-0472">Membrane</keyword>
<name>A0ABU9Y0N2_9SPHN</name>